<gene>
    <name evidence="1" type="ORF">BC936DRAFT_140307</name>
</gene>
<name>A0A433AV91_9FUNG</name>
<dbReference type="EMBL" id="RBNI01016788">
    <property type="protein sequence ID" value="RUP06621.1"/>
    <property type="molecule type" value="Genomic_DNA"/>
</dbReference>
<dbReference type="AlphaFoldDB" id="A0A433AV91"/>
<accession>A0A433AV91</accession>
<keyword evidence="2" id="KW-1185">Reference proteome</keyword>
<evidence type="ECO:0000313" key="1">
    <source>
        <dbReference type="EMBL" id="RUP06621.1"/>
    </source>
</evidence>
<evidence type="ECO:0000313" key="2">
    <source>
        <dbReference type="Proteomes" id="UP000268093"/>
    </source>
</evidence>
<sequence>MKEKEDAQSCQVPSATHHTPIATTAEGLFSMPDFIFMTGWNAYQYAKATVTGHISRDMPSKTLPSLITASSHYVCHDGGRDGDLVEAVNVFSFDIEPLAHVERDGHHEIDKQDRKRRPDGGPVRLGN</sequence>
<proteinExistence type="predicted"/>
<protein>
    <submittedName>
        <fullName evidence="1">Uncharacterized protein</fullName>
    </submittedName>
</protein>
<dbReference type="Proteomes" id="UP000268093">
    <property type="component" value="Unassembled WGS sequence"/>
</dbReference>
<comment type="caution">
    <text evidence="1">The sequence shown here is derived from an EMBL/GenBank/DDBJ whole genome shotgun (WGS) entry which is preliminary data.</text>
</comment>
<reference evidence="1 2" key="1">
    <citation type="journal article" date="2018" name="New Phytol.">
        <title>Phylogenomics of Endogonaceae and evolution of mycorrhizas within Mucoromycota.</title>
        <authorList>
            <person name="Chang Y."/>
            <person name="Desiro A."/>
            <person name="Na H."/>
            <person name="Sandor L."/>
            <person name="Lipzen A."/>
            <person name="Clum A."/>
            <person name="Barry K."/>
            <person name="Grigoriev I.V."/>
            <person name="Martin F.M."/>
            <person name="Stajich J.E."/>
            <person name="Smith M.E."/>
            <person name="Bonito G."/>
            <person name="Spatafora J.W."/>
        </authorList>
    </citation>
    <scope>NUCLEOTIDE SEQUENCE [LARGE SCALE GENOMIC DNA]</scope>
    <source>
        <strain evidence="1 2">GMNB39</strain>
    </source>
</reference>
<organism evidence="1 2">
    <name type="scientific">Jimgerdemannia flammicorona</name>
    <dbReference type="NCBI Taxonomy" id="994334"/>
    <lineage>
        <taxon>Eukaryota</taxon>
        <taxon>Fungi</taxon>
        <taxon>Fungi incertae sedis</taxon>
        <taxon>Mucoromycota</taxon>
        <taxon>Mucoromycotina</taxon>
        <taxon>Endogonomycetes</taxon>
        <taxon>Endogonales</taxon>
        <taxon>Endogonaceae</taxon>
        <taxon>Jimgerdemannia</taxon>
    </lineage>
</organism>